<dbReference type="Proteomes" id="UP000499080">
    <property type="component" value="Unassembled WGS sequence"/>
</dbReference>
<sequence>MEAGEDTDLWLVKLFFTRTNHWNNLSGYASREQGKVFYSWNSRTEGRVDWRFEETRLGVEIRLNSVIRILKAALSPRTLYFLGSSPVKPLSQTF</sequence>
<gene>
    <name evidence="1" type="ORF">AVEN_13009_1</name>
</gene>
<comment type="caution">
    <text evidence="1">The sequence shown here is derived from an EMBL/GenBank/DDBJ whole genome shotgun (WGS) entry which is preliminary data.</text>
</comment>
<proteinExistence type="predicted"/>
<evidence type="ECO:0000313" key="1">
    <source>
        <dbReference type="EMBL" id="GBM66413.1"/>
    </source>
</evidence>
<dbReference type="EMBL" id="BGPR01002024">
    <property type="protein sequence ID" value="GBM66413.1"/>
    <property type="molecule type" value="Genomic_DNA"/>
</dbReference>
<reference evidence="1 2" key="1">
    <citation type="journal article" date="2019" name="Sci. Rep.">
        <title>Orb-weaving spider Araneus ventricosus genome elucidates the spidroin gene catalogue.</title>
        <authorList>
            <person name="Kono N."/>
            <person name="Nakamura H."/>
            <person name="Ohtoshi R."/>
            <person name="Moran D.A.P."/>
            <person name="Shinohara A."/>
            <person name="Yoshida Y."/>
            <person name="Fujiwara M."/>
            <person name="Mori M."/>
            <person name="Tomita M."/>
            <person name="Arakawa K."/>
        </authorList>
    </citation>
    <scope>NUCLEOTIDE SEQUENCE [LARGE SCALE GENOMIC DNA]</scope>
</reference>
<protein>
    <submittedName>
        <fullName evidence="1">Uncharacterized protein</fullName>
    </submittedName>
</protein>
<evidence type="ECO:0000313" key="2">
    <source>
        <dbReference type="Proteomes" id="UP000499080"/>
    </source>
</evidence>
<organism evidence="1 2">
    <name type="scientific">Araneus ventricosus</name>
    <name type="common">Orbweaver spider</name>
    <name type="synonym">Epeira ventricosa</name>
    <dbReference type="NCBI Taxonomy" id="182803"/>
    <lineage>
        <taxon>Eukaryota</taxon>
        <taxon>Metazoa</taxon>
        <taxon>Ecdysozoa</taxon>
        <taxon>Arthropoda</taxon>
        <taxon>Chelicerata</taxon>
        <taxon>Arachnida</taxon>
        <taxon>Araneae</taxon>
        <taxon>Araneomorphae</taxon>
        <taxon>Entelegynae</taxon>
        <taxon>Araneoidea</taxon>
        <taxon>Araneidae</taxon>
        <taxon>Araneus</taxon>
    </lineage>
</organism>
<name>A0A4Y2HMU3_ARAVE</name>
<keyword evidence="2" id="KW-1185">Reference proteome</keyword>
<dbReference type="AlphaFoldDB" id="A0A4Y2HMU3"/>
<accession>A0A4Y2HMU3</accession>